<dbReference type="Gene3D" id="1.10.287.130">
    <property type="match status" value="1"/>
</dbReference>
<dbReference type="Gene3D" id="1.20.120.160">
    <property type="entry name" value="HPT domain"/>
    <property type="match status" value="1"/>
</dbReference>
<evidence type="ECO:0000256" key="8">
    <source>
        <dbReference type="ARBA" id="ARBA00022741"/>
    </source>
</evidence>
<dbReference type="InterPro" id="IPR011006">
    <property type="entry name" value="CheY-like_superfamily"/>
</dbReference>
<dbReference type="InterPro" id="IPR004358">
    <property type="entry name" value="Sig_transdc_His_kin-like_C"/>
</dbReference>
<dbReference type="InterPro" id="IPR005467">
    <property type="entry name" value="His_kinase_dom"/>
</dbReference>
<evidence type="ECO:0000313" key="15">
    <source>
        <dbReference type="Proteomes" id="UP000470186"/>
    </source>
</evidence>
<keyword evidence="10" id="KW-0067">ATP-binding</keyword>
<evidence type="ECO:0000256" key="12">
    <source>
        <dbReference type="ARBA" id="ARBA00023012"/>
    </source>
</evidence>
<keyword evidence="11" id="KW-1133">Transmembrane helix</keyword>
<dbReference type="AlphaFoldDB" id="A0A6A7Z529"/>
<dbReference type="Pfam" id="PF02518">
    <property type="entry name" value="HATPase_c"/>
    <property type="match status" value="1"/>
</dbReference>
<keyword evidence="8" id="KW-0547">Nucleotide-binding</keyword>
<organism evidence="14 15">
    <name type="scientific">Pseudomonas helleri</name>
    <dbReference type="NCBI Taxonomy" id="1608996"/>
    <lineage>
        <taxon>Bacteria</taxon>
        <taxon>Pseudomonadati</taxon>
        <taxon>Pseudomonadota</taxon>
        <taxon>Gammaproteobacteria</taxon>
        <taxon>Pseudomonadales</taxon>
        <taxon>Pseudomonadaceae</taxon>
        <taxon>Pseudomonas</taxon>
    </lineage>
</organism>
<dbReference type="CDD" id="cd00082">
    <property type="entry name" value="HisKA"/>
    <property type="match status" value="1"/>
</dbReference>
<evidence type="ECO:0000256" key="9">
    <source>
        <dbReference type="ARBA" id="ARBA00022777"/>
    </source>
</evidence>
<dbReference type="PANTHER" id="PTHR45339">
    <property type="entry name" value="HYBRID SIGNAL TRANSDUCTION HISTIDINE KINASE J"/>
    <property type="match status" value="1"/>
</dbReference>
<dbReference type="SUPFAM" id="SSF55874">
    <property type="entry name" value="ATPase domain of HSP90 chaperone/DNA topoisomerase II/histidine kinase"/>
    <property type="match status" value="1"/>
</dbReference>
<comment type="caution">
    <text evidence="14">The sequence shown here is derived from an EMBL/GenBank/DDBJ whole genome shotgun (WGS) entry which is preliminary data.</text>
</comment>
<dbReference type="CDD" id="cd17546">
    <property type="entry name" value="REC_hyHK_CKI1_RcsC-like"/>
    <property type="match status" value="1"/>
</dbReference>
<dbReference type="PROSITE" id="PS50894">
    <property type="entry name" value="HPT"/>
    <property type="match status" value="1"/>
</dbReference>
<evidence type="ECO:0000313" key="14">
    <source>
        <dbReference type="EMBL" id="MQU32452.1"/>
    </source>
</evidence>
<dbReference type="FunFam" id="1.10.287.130:FF:000004">
    <property type="entry name" value="Ethylene receptor 1"/>
    <property type="match status" value="1"/>
</dbReference>
<dbReference type="Gene3D" id="3.30.565.10">
    <property type="entry name" value="Histidine kinase-like ATPase, C-terminal domain"/>
    <property type="match status" value="1"/>
</dbReference>
<dbReference type="RefSeq" id="WP_048389361.1">
    <property type="nucleotide sequence ID" value="NZ_JBQDLT010000001.1"/>
</dbReference>
<dbReference type="InterPro" id="IPR008207">
    <property type="entry name" value="Sig_transdc_His_kin_Hpt_dom"/>
</dbReference>
<keyword evidence="7" id="KW-0812">Transmembrane</keyword>
<sequence length="1073" mass="119236">MKYESSRLRALATSSQRLNKMLLLLTSLALLLVSMSYWAVGRVFEEESDKVDFHFARLIESIHEHESFLKQAAQGYSRAHQNVVTYVQPFSSKLIMLGDDEEVYQVKGLAMSIPFTLAKRNEYSDDAMSGALSWGVQLTDFYSSFWAGSFYSSPQLFMFSPSPQFNVAIPGVGSSRRQLLLEKSNFFEVTQSLYAKLSAERNKLSETHVGWMRAPHGLFQDTKTIVGYIGIDLTNEVMPSGKDHGLSILTALLDASEINELERLLVRPINNRFTLISPEGDVLLGEPSRVNNLSDGFSLDRYGLCFKLKSAGENPWVGLYSISYESFFRYALWPLLGVIGLFSLLLMVGWRITRWFRTRIVEPAERANQSLIESEAFNRVILENAPVALCVVQRNNNQVLIENQRAMEWQCTAEMINVLKLDHRADIQGEMHMEVAGRYLQVCFVSTRYKGEDVVLCGFNDITRHVDQTNLLNQARRSADEASQAKTLFLATMSHEIRTPLYGLLGNLELLGLTDLNKRQRDYLSTIERSSSVLFQLISDVLDVSRIESGQMSVESVTFCPLDLFEDCIRAYSAAATNKGLKIYACADGTLPALMLGDPGRIRQIINNLLSNAIKFTESGQIVLRVKVVEQDDAHASLQWQVSDTGVGISEKALANLFTPFNQLSANNIAGGAGLGLSICSRLSELMGASLRVVSEPGLGSSFSLNIRLPIIPGELPDCRDIDIQGMPVRVLAPLKELEQSLIDWLNRWGAYALPATQEAVDDPTLTLLEVTTQATGAVAHSERVIIRGASSDKDSNSPQILEINSYDIRAIGRGLTLIFQGARPTKRLEHTLAPVRIGLRILVAEDNPINQAILREQLEALGAEVSTADNGEQAFKLWSTQDFDLVITDVNMPFMNGYELAQALRQQGADIPILGVTANAFREEGKLCLAAGMNAWVVKPLTLKQLRETLTTWCPTDAAAAQAPSALQPGDMDNWIALSEQMRQLFIDTMNEDLLNTERALHANDVQGLVRYLHRMNGSLASVRAQALSAACNHLEFTLHSHPLTDDTRRELVAFMSRLRAALLILSEDLIT</sequence>
<comment type="catalytic activity">
    <reaction evidence="1">
        <text>ATP + protein L-histidine = ADP + protein N-phospho-L-histidine.</text>
        <dbReference type="EC" id="2.7.13.3"/>
    </reaction>
</comment>
<evidence type="ECO:0000256" key="11">
    <source>
        <dbReference type="ARBA" id="ARBA00022989"/>
    </source>
</evidence>
<evidence type="ECO:0000256" key="1">
    <source>
        <dbReference type="ARBA" id="ARBA00000085"/>
    </source>
</evidence>
<evidence type="ECO:0000256" key="7">
    <source>
        <dbReference type="ARBA" id="ARBA00022692"/>
    </source>
</evidence>
<keyword evidence="15" id="KW-1185">Reference proteome</keyword>
<dbReference type="GO" id="GO:0000155">
    <property type="term" value="F:phosphorelay sensor kinase activity"/>
    <property type="evidence" value="ECO:0007669"/>
    <property type="project" value="InterPro"/>
</dbReference>
<dbReference type="SMART" id="SM00448">
    <property type="entry name" value="REC"/>
    <property type="match status" value="1"/>
</dbReference>
<evidence type="ECO:0000256" key="10">
    <source>
        <dbReference type="ARBA" id="ARBA00022840"/>
    </source>
</evidence>
<evidence type="ECO:0000256" key="2">
    <source>
        <dbReference type="ARBA" id="ARBA00004651"/>
    </source>
</evidence>
<dbReference type="Pfam" id="PF01627">
    <property type="entry name" value="Hpt"/>
    <property type="match status" value="1"/>
</dbReference>
<proteinExistence type="predicted"/>
<dbReference type="FunFam" id="3.30.565.10:FF:000010">
    <property type="entry name" value="Sensor histidine kinase RcsC"/>
    <property type="match status" value="1"/>
</dbReference>
<evidence type="ECO:0000256" key="4">
    <source>
        <dbReference type="ARBA" id="ARBA00022475"/>
    </source>
</evidence>
<dbReference type="InterPro" id="IPR036890">
    <property type="entry name" value="HATPase_C_sf"/>
</dbReference>
<name>A0A6A7Z529_9PSED</name>
<dbReference type="EC" id="2.7.13.3" evidence="3"/>
<keyword evidence="13" id="KW-0472">Membrane</keyword>
<dbReference type="Pfam" id="PF00072">
    <property type="entry name" value="Response_reg"/>
    <property type="match status" value="1"/>
</dbReference>
<keyword evidence="4" id="KW-1003">Cell membrane</keyword>
<dbReference type="SUPFAM" id="SSF47384">
    <property type="entry name" value="Homodimeric domain of signal transducing histidine kinase"/>
    <property type="match status" value="1"/>
</dbReference>
<dbReference type="PROSITE" id="PS50109">
    <property type="entry name" value="HIS_KIN"/>
    <property type="match status" value="1"/>
</dbReference>
<keyword evidence="12" id="KW-0902">Two-component regulatory system</keyword>
<dbReference type="SMART" id="SM00387">
    <property type="entry name" value="HATPase_c"/>
    <property type="match status" value="1"/>
</dbReference>
<evidence type="ECO:0000256" key="3">
    <source>
        <dbReference type="ARBA" id="ARBA00012438"/>
    </source>
</evidence>
<evidence type="ECO:0000256" key="6">
    <source>
        <dbReference type="ARBA" id="ARBA00022679"/>
    </source>
</evidence>
<reference evidence="14 15" key="1">
    <citation type="submission" date="2019-10" db="EMBL/GenBank/DDBJ databases">
        <title>Evaluation of single-gene subtyping targets for Pseudomonas.</title>
        <authorList>
            <person name="Reichler S.J."/>
            <person name="Orsi R.H."/>
            <person name="Wiedmann M."/>
            <person name="Martin N.H."/>
            <person name="Murphy S.I."/>
        </authorList>
    </citation>
    <scope>NUCLEOTIDE SEQUENCE [LARGE SCALE GENOMIC DNA]</scope>
    <source>
        <strain evidence="14 15">FSL R10-2107</strain>
    </source>
</reference>
<accession>A0A6A7Z529</accession>
<dbReference type="SUPFAM" id="SSF52172">
    <property type="entry name" value="CheY-like"/>
    <property type="match status" value="1"/>
</dbReference>
<evidence type="ECO:0000256" key="5">
    <source>
        <dbReference type="ARBA" id="ARBA00022553"/>
    </source>
</evidence>
<dbReference type="SUPFAM" id="SSF47226">
    <property type="entry name" value="Histidine-containing phosphotransfer domain, HPT domain"/>
    <property type="match status" value="1"/>
</dbReference>
<keyword evidence="5" id="KW-0597">Phosphoprotein</keyword>
<protein>
    <recommendedName>
        <fullName evidence="3">histidine kinase</fullName>
        <ecNumber evidence="3">2.7.13.3</ecNumber>
    </recommendedName>
</protein>
<dbReference type="InterPro" id="IPR001789">
    <property type="entry name" value="Sig_transdc_resp-reg_receiver"/>
</dbReference>
<evidence type="ECO:0000256" key="13">
    <source>
        <dbReference type="ARBA" id="ARBA00023136"/>
    </source>
</evidence>
<dbReference type="PROSITE" id="PS50110">
    <property type="entry name" value="RESPONSE_REGULATORY"/>
    <property type="match status" value="1"/>
</dbReference>
<dbReference type="InterPro" id="IPR036097">
    <property type="entry name" value="HisK_dim/P_sf"/>
</dbReference>
<dbReference type="PRINTS" id="PR00344">
    <property type="entry name" value="BCTRLSENSOR"/>
</dbReference>
<dbReference type="GO" id="GO:0005886">
    <property type="term" value="C:plasma membrane"/>
    <property type="evidence" value="ECO:0007669"/>
    <property type="project" value="UniProtKB-SubCell"/>
</dbReference>
<dbReference type="EMBL" id="WIVX01000062">
    <property type="protein sequence ID" value="MQU32452.1"/>
    <property type="molecule type" value="Genomic_DNA"/>
</dbReference>
<dbReference type="InterPro" id="IPR003594">
    <property type="entry name" value="HATPase_dom"/>
</dbReference>
<dbReference type="CDD" id="cd16922">
    <property type="entry name" value="HATPase_EvgS-ArcB-TorS-like"/>
    <property type="match status" value="1"/>
</dbReference>
<keyword evidence="6" id="KW-0808">Transferase</keyword>
<dbReference type="InterPro" id="IPR003661">
    <property type="entry name" value="HisK_dim/P_dom"/>
</dbReference>
<dbReference type="PANTHER" id="PTHR45339:SF1">
    <property type="entry name" value="HYBRID SIGNAL TRANSDUCTION HISTIDINE KINASE J"/>
    <property type="match status" value="1"/>
</dbReference>
<dbReference type="Gene3D" id="3.40.50.2300">
    <property type="match status" value="1"/>
</dbReference>
<comment type="subcellular location">
    <subcellularLocation>
        <location evidence="2">Cell membrane</location>
        <topology evidence="2">Multi-pass membrane protein</topology>
    </subcellularLocation>
</comment>
<dbReference type="GO" id="GO:0005524">
    <property type="term" value="F:ATP binding"/>
    <property type="evidence" value="ECO:0007669"/>
    <property type="project" value="UniProtKB-KW"/>
</dbReference>
<keyword evidence="9" id="KW-0418">Kinase</keyword>
<dbReference type="Pfam" id="PF00512">
    <property type="entry name" value="HisKA"/>
    <property type="match status" value="1"/>
</dbReference>
<dbReference type="InterPro" id="IPR036641">
    <property type="entry name" value="HPT_dom_sf"/>
</dbReference>
<dbReference type="Proteomes" id="UP000470186">
    <property type="component" value="Unassembled WGS sequence"/>
</dbReference>
<dbReference type="SMART" id="SM00388">
    <property type="entry name" value="HisKA"/>
    <property type="match status" value="1"/>
</dbReference>
<gene>
    <name evidence="14" type="ORF">GHO30_13805</name>
</gene>